<dbReference type="AlphaFoldDB" id="A0AAW1UFL0"/>
<comment type="caution">
    <text evidence="1">The sequence shown here is derived from an EMBL/GenBank/DDBJ whole genome shotgun (WGS) entry which is preliminary data.</text>
</comment>
<evidence type="ECO:0000313" key="2">
    <source>
        <dbReference type="Proteomes" id="UP001431783"/>
    </source>
</evidence>
<sequence length="278" mass="31151">MMIECIRLVMKCLAMFTRNIAVLSEDVDVLVLLTALSPPEREIHFRKPSKGKILQREYSSKSLGKILPKCKEHILFLDAFTGCDTTSAFFQSGKNVFEKNFEKRTDLQNAATVFENECEDIDENFKAGVTCTLTSYNAPQKVKDLNALIYNSFLKASGKKTCVKLPSLPPIAADAAFEHFKRVYLQVQTLFGKEILPEEWSWKNERGILIPQTMTQRPAPESLLKIIFCACKTGCGASCGCKKSGLNCTAACLEYNGDSYTNPLPTIYINEIDDNNEQ</sequence>
<gene>
    <name evidence="1" type="ORF">WA026_022872</name>
</gene>
<accession>A0AAW1UFL0</accession>
<dbReference type="Proteomes" id="UP001431783">
    <property type="component" value="Unassembled WGS sequence"/>
</dbReference>
<reference evidence="1 2" key="1">
    <citation type="submission" date="2023-03" db="EMBL/GenBank/DDBJ databases">
        <title>Genome insight into feeding habits of ladybird beetles.</title>
        <authorList>
            <person name="Li H.-S."/>
            <person name="Huang Y.-H."/>
            <person name="Pang H."/>
        </authorList>
    </citation>
    <scope>NUCLEOTIDE SEQUENCE [LARGE SCALE GENOMIC DNA]</scope>
    <source>
        <strain evidence="1">SYSU_2023b</strain>
        <tissue evidence="1">Whole body</tissue>
    </source>
</reference>
<organism evidence="1 2">
    <name type="scientific">Henosepilachna vigintioctopunctata</name>
    <dbReference type="NCBI Taxonomy" id="420089"/>
    <lineage>
        <taxon>Eukaryota</taxon>
        <taxon>Metazoa</taxon>
        <taxon>Ecdysozoa</taxon>
        <taxon>Arthropoda</taxon>
        <taxon>Hexapoda</taxon>
        <taxon>Insecta</taxon>
        <taxon>Pterygota</taxon>
        <taxon>Neoptera</taxon>
        <taxon>Endopterygota</taxon>
        <taxon>Coleoptera</taxon>
        <taxon>Polyphaga</taxon>
        <taxon>Cucujiformia</taxon>
        <taxon>Coccinelloidea</taxon>
        <taxon>Coccinellidae</taxon>
        <taxon>Epilachninae</taxon>
        <taxon>Epilachnini</taxon>
        <taxon>Henosepilachna</taxon>
    </lineage>
</organism>
<dbReference type="EMBL" id="JARQZJ010000051">
    <property type="protein sequence ID" value="KAK9878611.1"/>
    <property type="molecule type" value="Genomic_DNA"/>
</dbReference>
<protein>
    <submittedName>
        <fullName evidence="1">Uncharacterized protein</fullName>
    </submittedName>
</protein>
<name>A0AAW1UFL0_9CUCU</name>
<keyword evidence="2" id="KW-1185">Reference proteome</keyword>
<proteinExistence type="predicted"/>
<evidence type="ECO:0000313" key="1">
    <source>
        <dbReference type="EMBL" id="KAK9878611.1"/>
    </source>
</evidence>